<dbReference type="GO" id="GO:0051301">
    <property type="term" value="P:cell division"/>
    <property type="evidence" value="ECO:0007669"/>
    <property type="project" value="UniProtKB-UniRule"/>
</dbReference>
<evidence type="ECO:0000256" key="1">
    <source>
        <dbReference type="ARBA" id="ARBA00022618"/>
    </source>
</evidence>
<evidence type="ECO:0000313" key="6">
    <source>
        <dbReference type="EMBL" id="SHJ30975.1"/>
    </source>
</evidence>
<protein>
    <recommendedName>
        <fullName evidence="4">Probable cell division protein WhiA</fullName>
    </recommendedName>
</protein>
<name>A0A1M6I974_9FIRM</name>
<dbReference type="InterPro" id="IPR027434">
    <property type="entry name" value="Homing_endonucl"/>
</dbReference>
<dbReference type="GO" id="GO:0004519">
    <property type="term" value="F:endonuclease activity"/>
    <property type="evidence" value="ECO:0007669"/>
    <property type="project" value="InterPro"/>
</dbReference>
<dbReference type="InterPro" id="IPR004042">
    <property type="entry name" value="Intein_endonuc_central"/>
</dbReference>
<feature type="domain" description="DOD-type homing endonuclease" evidence="5">
    <location>
        <begin position="117"/>
        <end position="176"/>
    </location>
</feature>
<keyword evidence="3 4" id="KW-0131">Cell cycle</keyword>
<organism evidence="6 7">
    <name type="scientific">Lutispora thermophila DSM 19022</name>
    <dbReference type="NCBI Taxonomy" id="1122184"/>
    <lineage>
        <taxon>Bacteria</taxon>
        <taxon>Bacillati</taxon>
        <taxon>Bacillota</taxon>
        <taxon>Clostridia</taxon>
        <taxon>Lutisporales</taxon>
        <taxon>Lutisporaceae</taxon>
        <taxon>Lutispora</taxon>
    </lineage>
</organism>
<dbReference type="OrthoDB" id="401278at2"/>
<dbReference type="SUPFAM" id="SSF55608">
    <property type="entry name" value="Homing endonucleases"/>
    <property type="match status" value="1"/>
</dbReference>
<dbReference type="STRING" id="1122184.SAMN02745176_03141"/>
<keyword evidence="7" id="KW-1185">Reference proteome</keyword>
<evidence type="ECO:0000256" key="4">
    <source>
        <dbReference type="HAMAP-Rule" id="MF_01420"/>
    </source>
</evidence>
<dbReference type="RefSeq" id="WP_073027370.1">
    <property type="nucleotide sequence ID" value="NZ_FQZS01000028.1"/>
</dbReference>
<dbReference type="NCBIfam" id="TIGR00647">
    <property type="entry name" value="DNA_bind_WhiA"/>
    <property type="match status" value="1"/>
</dbReference>
<sequence length="317" mass="35936">MSFSSKVKNEIAKLQDERSCCQIAELSALIKMNGTIQILGKNRIGIKLTTENAAIARNIFSLIKNNFDFHTKVAMTKNKQLKKNYSYTLLVDSDSASEDILKKLYIINETSKGPRINNRIPNSIIRKDCCKRAYLRGVFLGGGSISDPEKTYHLELVTSNEVYAKDIKNLMNSFGLNAKIVIRKDNFVVYLKEGENIVDFLNIIGAHSALLDLENVRIYKEMRNNVNRLVNCETANLSKTVNAAMRQINNIEYIKEHMGLDKLPQNLRDIAEARLLHQDASLKELGEMLNPPVGKSGVNHRLRKLDELADQLKEKNQ</sequence>
<accession>A0A1M6I974</accession>
<dbReference type="PANTHER" id="PTHR37307">
    <property type="entry name" value="CELL DIVISION PROTEIN WHIA-RELATED"/>
    <property type="match status" value="1"/>
</dbReference>
<proteinExistence type="inferred from homology"/>
<dbReference type="InterPro" id="IPR023054">
    <property type="entry name" value="Sporulation_regulator_WhiA_C"/>
</dbReference>
<dbReference type="GO" id="GO:0043937">
    <property type="term" value="P:regulation of sporulation"/>
    <property type="evidence" value="ECO:0007669"/>
    <property type="project" value="InterPro"/>
</dbReference>
<comment type="function">
    <text evidence="4">Involved in cell division and chromosome segregation.</text>
</comment>
<dbReference type="InterPro" id="IPR039518">
    <property type="entry name" value="WhiA_LAGLIDADG_dom"/>
</dbReference>
<dbReference type="Proteomes" id="UP000184442">
    <property type="component" value="Unassembled WGS sequence"/>
</dbReference>
<dbReference type="GO" id="GO:0003677">
    <property type="term" value="F:DNA binding"/>
    <property type="evidence" value="ECO:0007669"/>
    <property type="project" value="UniProtKB-UniRule"/>
</dbReference>
<dbReference type="Pfam" id="PF10298">
    <property type="entry name" value="WhiA_N"/>
    <property type="match status" value="1"/>
</dbReference>
<comment type="similarity">
    <text evidence="4">Belongs to the WhiA family.</text>
</comment>
<evidence type="ECO:0000256" key="3">
    <source>
        <dbReference type="ARBA" id="ARBA00023306"/>
    </source>
</evidence>
<dbReference type="Pfam" id="PF02650">
    <property type="entry name" value="HTH_WhiA"/>
    <property type="match status" value="1"/>
</dbReference>
<evidence type="ECO:0000256" key="2">
    <source>
        <dbReference type="ARBA" id="ARBA00023125"/>
    </source>
</evidence>
<dbReference type="PANTHER" id="PTHR37307:SF1">
    <property type="entry name" value="CELL DIVISION PROTEIN WHIA-RELATED"/>
    <property type="match status" value="1"/>
</dbReference>
<dbReference type="PROSITE" id="PS50819">
    <property type="entry name" value="INTEIN_ENDONUCLEASE"/>
    <property type="match status" value="1"/>
</dbReference>
<keyword evidence="1 4" id="KW-0132">Cell division</keyword>
<evidence type="ECO:0000313" key="7">
    <source>
        <dbReference type="Proteomes" id="UP000184442"/>
    </source>
</evidence>
<dbReference type="Pfam" id="PF14527">
    <property type="entry name" value="LAGLIDADG_WhiA"/>
    <property type="match status" value="1"/>
</dbReference>
<dbReference type="AlphaFoldDB" id="A0A1M6I974"/>
<dbReference type="InterPro" id="IPR003802">
    <property type="entry name" value="Sporulation_regulator_WhiA"/>
</dbReference>
<evidence type="ECO:0000259" key="5">
    <source>
        <dbReference type="PROSITE" id="PS50819"/>
    </source>
</evidence>
<dbReference type="EMBL" id="FQZS01000028">
    <property type="protein sequence ID" value="SHJ30975.1"/>
    <property type="molecule type" value="Genomic_DNA"/>
</dbReference>
<dbReference type="Gene3D" id="3.10.28.10">
    <property type="entry name" value="Homing endonucleases"/>
    <property type="match status" value="1"/>
</dbReference>
<dbReference type="InterPro" id="IPR018478">
    <property type="entry name" value="Sporu_reg_WhiA_N_dom"/>
</dbReference>
<gene>
    <name evidence="4" type="primary">whiA</name>
    <name evidence="6" type="ORF">SAMN02745176_03141</name>
</gene>
<reference evidence="6 7" key="1">
    <citation type="submission" date="2016-11" db="EMBL/GenBank/DDBJ databases">
        <authorList>
            <person name="Jaros S."/>
            <person name="Januszkiewicz K."/>
            <person name="Wedrychowicz H."/>
        </authorList>
    </citation>
    <scope>NUCLEOTIDE SEQUENCE [LARGE SCALE GENOMIC DNA]</scope>
    <source>
        <strain evidence="6 7">DSM 19022</strain>
    </source>
</reference>
<keyword evidence="2 4" id="KW-0238">DNA-binding</keyword>
<dbReference type="HAMAP" id="MF_01420">
    <property type="entry name" value="HTH_type_WhiA"/>
    <property type="match status" value="1"/>
</dbReference>